<accession>A0A2G3PLW5</accession>
<keyword evidence="9" id="KW-0460">Magnesium</keyword>
<keyword evidence="6" id="KW-0547">Nucleotide-binding</keyword>
<evidence type="ECO:0000256" key="11">
    <source>
        <dbReference type="ARBA" id="ARBA00023209"/>
    </source>
</evidence>
<dbReference type="PROSITE" id="PS50146">
    <property type="entry name" value="DAGK"/>
    <property type="match status" value="1"/>
</dbReference>
<dbReference type="InterPro" id="IPR005218">
    <property type="entry name" value="Diacylglycerol/lipid_kinase"/>
</dbReference>
<evidence type="ECO:0000256" key="5">
    <source>
        <dbReference type="ARBA" id="ARBA00022723"/>
    </source>
</evidence>
<evidence type="ECO:0000256" key="2">
    <source>
        <dbReference type="ARBA" id="ARBA00005983"/>
    </source>
</evidence>
<evidence type="ECO:0000256" key="9">
    <source>
        <dbReference type="ARBA" id="ARBA00022842"/>
    </source>
</evidence>
<evidence type="ECO:0000313" key="15">
    <source>
        <dbReference type="Proteomes" id="UP000225108"/>
    </source>
</evidence>
<dbReference type="NCBIfam" id="NF008882">
    <property type="entry name" value="PRK11914.1"/>
    <property type="match status" value="1"/>
</dbReference>
<dbReference type="InterPro" id="IPR045540">
    <property type="entry name" value="YegS/DAGK_C"/>
</dbReference>
<dbReference type="SMART" id="SM00046">
    <property type="entry name" value="DAGKc"/>
    <property type="match status" value="1"/>
</dbReference>
<evidence type="ECO:0000256" key="6">
    <source>
        <dbReference type="ARBA" id="ARBA00022741"/>
    </source>
</evidence>
<dbReference type="RefSeq" id="WP_099382795.1">
    <property type="nucleotide sequence ID" value="NZ_PEBD01000008.1"/>
</dbReference>
<dbReference type="InterPro" id="IPR001206">
    <property type="entry name" value="Diacylglycerol_kinase_cat_dom"/>
</dbReference>
<keyword evidence="11" id="KW-0594">Phospholipid biosynthesis</keyword>
<sequence>MTAAIARVSALINPAARHGLGVRAAATALAALRDRGVEVTELVGRDPDEARELARAATTSDIDALVVVGGDGSVRLALEAIGDTGVPLGLIPAGTGNDHARALGIPTDDPAAAAAIIAAGRRRPFDIAVITPADGPSAVFGTVAATGLDALVTERANNMSWPKGQLRYPLAAVAELARMKPFHYRITVDDNTFERDLILAAVGNTPSYGGGMKITPSAVIDDGLLDLTLISHGPRLKMFGLFPTMYSGKHIEHKEVEQFRGSRIVLDCVPTAPIYADGDRIGRLPATIEVRPGAVTFLA</sequence>
<reference evidence="14 15" key="1">
    <citation type="submission" date="2017-10" db="EMBL/GenBank/DDBJ databases">
        <title>The draft genome sequence of Williamsia sp. BULT 1.1 isolated from the semi-arid grassland soils from South Africa.</title>
        <authorList>
            <person name="Kabwe M.H."/>
            <person name="Govender N."/>
            <person name="Mutseka Lunga P."/>
            <person name="Vikram S."/>
            <person name="Makhalanyane T.P."/>
        </authorList>
    </citation>
    <scope>NUCLEOTIDE SEQUENCE [LARGE SCALE GENOMIC DNA]</scope>
    <source>
        <strain evidence="14 15">BULT 1.1</strain>
    </source>
</reference>
<dbReference type="NCBIfam" id="TIGR00147">
    <property type="entry name" value="YegS/Rv2252/BmrU family lipid kinase"/>
    <property type="match status" value="1"/>
</dbReference>
<dbReference type="Gene3D" id="2.60.200.40">
    <property type="match status" value="1"/>
</dbReference>
<feature type="domain" description="DAGKc" evidence="13">
    <location>
        <begin position="3"/>
        <end position="134"/>
    </location>
</feature>
<comment type="similarity">
    <text evidence="2">Belongs to the diacylglycerol/lipid kinase family.</text>
</comment>
<dbReference type="Gene3D" id="3.40.50.10330">
    <property type="entry name" value="Probable inorganic polyphosphate/atp-NAD kinase, domain 1"/>
    <property type="match status" value="1"/>
</dbReference>
<keyword evidence="3" id="KW-0444">Lipid biosynthesis</keyword>
<protein>
    <submittedName>
        <fullName evidence="14">Diacylglycerol kinase</fullName>
    </submittedName>
</protein>
<comment type="caution">
    <text evidence="14">The sequence shown here is derived from an EMBL/GenBank/DDBJ whole genome shotgun (WGS) entry which is preliminary data.</text>
</comment>
<dbReference type="PANTHER" id="PTHR12358:SF106">
    <property type="entry name" value="LIPID KINASE YEGS"/>
    <property type="match status" value="1"/>
</dbReference>
<dbReference type="GO" id="GO:0005886">
    <property type="term" value="C:plasma membrane"/>
    <property type="evidence" value="ECO:0007669"/>
    <property type="project" value="TreeGrafter"/>
</dbReference>
<organism evidence="14 15">
    <name type="scientific">Williamsia marianensis</name>
    <dbReference type="NCBI Taxonomy" id="85044"/>
    <lineage>
        <taxon>Bacteria</taxon>
        <taxon>Bacillati</taxon>
        <taxon>Actinomycetota</taxon>
        <taxon>Actinomycetes</taxon>
        <taxon>Mycobacteriales</taxon>
        <taxon>Nocardiaceae</taxon>
        <taxon>Williamsia</taxon>
    </lineage>
</organism>
<gene>
    <name evidence="14" type="ORF">CSW57_10905</name>
</gene>
<dbReference type="GO" id="GO:0004143">
    <property type="term" value="F:ATP-dependent diacylglycerol kinase activity"/>
    <property type="evidence" value="ECO:0007669"/>
    <property type="project" value="TreeGrafter"/>
</dbReference>
<dbReference type="Proteomes" id="UP000225108">
    <property type="component" value="Unassembled WGS sequence"/>
</dbReference>
<dbReference type="InterPro" id="IPR017438">
    <property type="entry name" value="ATP-NAD_kinase_N"/>
</dbReference>
<evidence type="ECO:0000259" key="13">
    <source>
        <dbReference type="PROSITE" id="PS50146"/>
    </source>
</evidence>
<dbReference type="InterPro" id="IPR050187">
    <property type="entry name" value="Lipid_Phosphate_FormReg"/>
</dbReference>
<evidence type="ECO:0000256" key="3">
    <source>
        <dbReference type="ARBA" id="ARBA00022516"/>
    </source>
</evidence>
<dbReference type="Pfam" id="PF00781">
    <property type="entry name" value="DAGK_cat"/>
    <property type="match status" value="1"/>
</dbReference>
<evidence type="ECO:0000256" key="4">
    <source>
        <dbReference type="ARBA" id="ARBA00022679"/>
    </source>
</evidence>
<dbReference type="AlphaFoldDB" id="A0A2G3PLW5"/>
<dbReference type="GO" id="GO:0005524">
    <property type="term" value="F:ATP binding"/>
    <property type="evidence" value="ECO:0007669"/>
    <property type="project" value="UniProtKB-KW"/>
</dbReference>
<evidence type="ECO:0000256" key="10">
    <source>
        <dbReference type="ARBA" id="ARBA00023098"/>
    </source>
</evidence>
<dbReference type="Pfam" id="PF19279">
    <property type="entry name" value="YegS_C"/>
    <property type="match status" value="1"/>
</dbReference>
<dbReference type="EMBL" id="PEBD01000008">
    <property type="protein sequence ID" value="PHV66774.1"/>
    <property type="molecule type" value="Genomic_DNA"/>
</dbReference>
<keyword evidence="12" id="KW-1208">Phospholipid metabolism</keyword>
<evidence type="ECO:0000256" key="7">
    <source>
        <dbReference type="ARBA" id="ARBA00022777"/>
    </source>
</evidence>
<keyword evidence="5" id="KW-0479">Metal-binding</keyword>
<keyword evidence="10" id="KW-0443">Lipid metabolism</keyword>
<dbReference type="GO" id="GO:0008654">
    <property type="term" value="P:phospholipid biosynthetic process"/>
    <property type="evidence" value="ECO:0007669"/>
    <property type="project" value="UniProtKB-KW"/>
</dbReference>
<evidence type="ECO:0000256" key="8">
    <source>
        <dbReference type="ARBA" id="ARBA00022840"/>
    </source>
</evidence>
<dbReference type="GO" id="GO:0046872">
    <property type="term" value="F:metal ion binding"/>
    <property type="evidence" value="ECO:0007669"/>
    <property type="project" value="UniProtKB-KW"/>
</dbReference>
<dbReference type="PANTHER" id="PTHR12358">
    <property type="entry name" value="SPHINGOSINE KINASE"/>
    <property type="match status" value="1"/>
</dbReference>
<name>A0A2G3PLW5_WILMA</name>
<comment type="cofactor">
    <cofactor evidence="1">
        <name>Mg(2+)</name>
        <dbReference type="ChEBI" id="CHEBI:18420"/>
    </cofactor>
</comment>
<dbReference type="SUPFAM" id="SSF111331">
    <property type="entry name" value="NAD kinase/diacylglycerol kinase-like"/>
    <property type="match status" value="1"/>
</dbReference>
<dbReference type="InterPro" id="IPR016064">
    <property type="entry name" value="NAD/diacylglycerol_kinase_sf"/>
</dbReference>
<evidence type="ECO:0000313" key="14">
    <source>
        <dbReference type="EMBL" id="PHV66774.1"/>
    </source>
</evidence>
<keyword evidence="4" id="KW-0808">Transferase</keyword>
<keyword evidence="8" id="KW-0067">ATP-binding</keyword>
<evidence type="ECO:0000256" key="12">
    <source>
        <dbReference type="ARBA" id="ARBA00023264"/>
    </source>
</evidence>
<evidence type="ECO:0000256" key="1">
    <source>
        <dbReference type="ARBA" id="ARBA00001946"/>
    </source>
</evidence>
<keyword evidence="7 14" id="KW-0418">Kinase</keyword>
<proteinExistence type="inferred from homology"/>